<evidence type="ECO:0000313" key="7">
    <source>
        <dbReference type="EMBL" id="OCT80236.1"/>
    </source>
</evidence>
<dbReference type="CDD" id="cd00112">
    <property type="entry name" value="LDLa"/>
    <property type="match status" value="1"/>
</dbReference>
<dbReference type="AlphaFoldDB" id="A0A974HJX8"/>
<dbReference type="InterPro" id="IPR036055">
    <property type="entry name" value="LDL_receptor-like_sf"/>
</dbReference>
<dbReference type="PROSITE" id="PS01209">
    <property type="entry name" value="LDLRA_1"/>
    <property type="match status" value="1"/>
</dbReference>
<evidence type="ECO:0000256" key="3">
    <source>
        <dbReference type="ARBA" id="ARBA00023157"/>
    </source>
</evidence>
<keyword evidence="3 5" id="KW-1015">Disulfide bond</keyword>
<comment type="subcellular location">
    <subcellularLocation>
        <location evidence="1">Membrane</location>
    </subcellularLocation>
</comment>
<reference evidence="8" key="1">
    <citation type="journal article" date="2016" name="Nature">
        <title>Genome evolution in the allotetraploid frog Xenopus laevis.</title>
        <authorList>
            <person name="Session A.M."/>
            <person name="Uno Y."/>
            <person name="Kwon T."/>
            <person name="Chapman J.A."/>
            <person name="Toyoda A."/>
            <person name="Takahashi S."/>
            <person name="Fukui A."/>
            <person name="Hikosaka A."/>
            <person name="Suzuki A."/>
            <person name="Kondo M."/>
            <person name="van Heeringen S.J."/>
            <person name="Quigley I."/>
            <person name="Heinz S."/>
            <person name="Ogino H."/>
            <person name="Ochi H."/>
            <person name="Hellsten U."/>
            <person name="Lyons J.B."/>
            <person name="Simakov O."/>
            <person name="Putnam N."/>
            <person name="Stites J."/>
            <person name="Kuroki Y."/>
            <person name="Tanaka T."/>
            <person name="Michiue T."/>
            <person name="Watanabe M."/>
            <person name="Bogdanovic O."/>
            <person name="Lister R."/>
            <person name="Georgiou G."/>
            <person name="Paranjpe S.S."/>
            <person name="van Kruijsbergen I."/>
            <person name="Shu S."/>
            <person name="Carlson J."/>
            <person name="Kinoshita T."/>
            <person name="Ohta Y."/>
            <person name="Mawaribuchi S."/>
            <person name="Jenkins J."/>
            <person name="Grimwood J."/>
            <person name="Schmutz J."/>
            <person name="Mitros T."/>
            <person name="Mozaffari S.V."/>
            <person name="Suzuki Y."/>
            <person name="Haramoto Y."/>
            <person name="Yamamoto T.S."/>
            <person name="Takagi C."/>
            <person name="Heald R."/>
            <person name="Miller K."/>
            <person name="Haudenschild C."/>
            <person name="Kitzman J."/>
            <person name="Nakayama T."/>
            <person name="Izutsu Y."/>
            <person name="Robert J."/>
            <person name="Fortriede J."/>
            <person name="Burns K."/>
            <person name="Lotay V."/>
            <person name="Karimi K."/>
            <person name="Yasuoka Y."/>
            <person name="Dichmann D.S."/>
            <person name="Flajnik M.F."/>
            <person name="Houston D.W."/>
            <person name="Shendure J."/>
            <person name="DuPasquier L."/>
            <person name="Vize P.D."/>
            <person name="Zorn A.M."/>
            <person name="Ito M."/>
            <person name="Marcotte E.M."/>
            <person name="Wallingford J.B."/>
            <person name="Ito Y."/>
            <person name="Asashima M."/>
            <person name="Ueno N."/>
            <person name="Matsuda Y."/>
            <person name="Veenstra G.J."/>
            <person name="Fujiyama A."/>
            <person name="Harland R.M."/>
            <person name="Taira M."/>
            <person name="Rokhsar D.S."/>
        </authorList>
    </citation>
    <scope>NUCLEOTIDE SEQUENCE [LARGE SCALE GENOMIC DNA]</scope>
    <source>
        <strain evidence="8">J</strain>
    </source>
</reference>
<dbReference type="InterPro" id="IPR023415">
    <property type="entry name" value="LDLR_class-A_CS"/>
</dbReference>
<dbReference type="Proteomes" id="UP000694892">
    <property type="component" value="Chromosome 5L"/>
</dbReference>
<evidence type="ECO:0000256" key="4">
    <source>
        <dbReference type="ARBA" id="ARBA00023180"/>
    </source>
</evidence>
<dbReference type="PROSITE" id="PS50068">
    <property type="entry name" value="LDLRA_2"/>
    <property type="match status" value="1"/>
</dbReference>
<dbReference type="PANTHER" id="PTHR46876">
    <property type="entry name" value="LOW-DENSITY LIPOPROTEIN RECEPTOR-RELATED PROTEIN 11"/>
    <property type="match status" value="1"/>
</dbReference>
<feature type="disulfide bond" evidence="5">
    <location>
        <begin position="35"/>
        <end position="47"/>
    </location>
</feature>
<dbReference type="SUPFAM" id="SSF57424">
    <property type="entry name" value="LDL receptor-like module"/>
    <property type="match status" value="1"/>
</dbReference>
<evidence type="ECO:0000256" key="2">
    <source>
        <dbReference type="ARBA" id="ARBA00023136"/>
    </source>
</evidence>
<dbReference type="OMA" id="CIDITMA"/>
<dbReference type="InterPro" id="IPR002172">
    <property type="entry name" value="LDrepeatLR_classA_rpt"/>
</dbReference>
<evidence type="ECO:0000313" key="8">
    <source>
        <dbReference type="Proteomes" id="UP000694892"/>
    </source>
</evidence>
<organism evidence="7 8">
    <name type="scientific">Xenopus laevis</name>
    <name type="common">African clawed frog</name>
    <dbReference type="NCBI Taxonomy" id="8355"/>
    <lineage>
        <taxon>Eukaryota</taxon>
        <taxon>Metazoa</taxon>
        <taxon>Chordata</taxon>
        <taxon>Craniata</taxon>
        <taxon>Vertebrata</taxon>
        <taxon>Euteleostomi</taxon>
        <taxon>Amphibia</taxon>
        <taxon>Batrachia</taxon>
        <taxon>Anura</taxon>
        <taxon>Pipoidea</taxon>
        <taxon>Pipidae</taxon>
        <taxon>Xenopodinae</taxon>
        <taxon>Xenopus</taxon>
        <taxon>Xenopus</taxon>
    </lineage>
</organism>
<evidence type="ECO:0000256" key="1">
    <source>
        <dbReference type="ARBA" id="ARBA00004370"/>
    </source>
</evidence>
<dbReference type="FunFam" id="4.10.400.10:FF:000067">
    <property type="entry name" value="Serine peptidase inhibitor, Kunitz type 1"/>
    <property type="match status" value="1"/>
</dbReference>
<dbReference type="GO" id="GO:0016020">
    <property type="term" value="C:membrane"/>
    <property type="evidence" value="ECO:0007669"/>
    <property type="project" value="UniProtKB-SubCell"/>
</dbReference>
<proteinExistence type="predicted"/>
<keyword evidence="4" id="KW-0325">Glycoprotein</keyword>
<dbReference type="EMBL" id="CM004474">
    <property type="protein sequence ID" value="OCT80236.1"/>
    <property type="molecule type" value="Genomic_DNA"/>
</dbReference>
<gene>
    <name evidence="7" type="ORF">XELAEV_18027047mg</name>
</gene>
<evidence type="ECO:0000256" key="5">
    <source>
        <dbReference type="PROSITE-ProRule" id="PRU00124"/>
    </source>
</evidence>
<name>A0A974HJX8_XENLA</name>
<dbReference type="Gene3D" id="4.10.400.10">
    <property type="entry name" value="Low-density Lipoprotein Receptor"/>
    <property type="match status" value="1"/>
</dbReference>
<feature type="transmembrane region" description="Helical" evidence="6">
    <location>
        <begin position="139"/>
        <end position="163"/>
    </location>
</feature>
<dbReference type="SMART" id="SM00192">
    <property type="entry name" value="LDLa"/>
    <property type="match status" value="1"/>
</dbReference>
<accession>A0A974HJX8</accession>
<protein>
    <submittedName>
        <fullName evidence="7">Uncharacterized protein</fullName>
    </submittedName>
</protein>
<sequence length="188" mass="20841">MQLTVTDTSGQKNSDNVSVSVLAEEPHGTECTGKCSRYQFICDDGCCIDITLACDRVIQCPDGSDEAFCQNFNSGRKTVIHISESTDKHTGTGVEQEIREYFPTENVRTAEKKMSLSLDMGKNYSLTQELRHNMLIQGAVLPLALGLAITALLLLMVVCRLQLVKQKLKKARPLTSEESDYLINGMYL</sequence>
<feature type="disulfide bond" evidence="5">
    <location>
        <begin position="42"/>
        <end position="60"/>
    </location>
</feature>
<evidence type="ECO:0000256" key="6">
    <source>
        <dbReference type="SAM" id="Phobius"/>
    </source>
</evidence>
<keyword evidence="6" id="KW-0812">Transmembrane</keyword>
<keyword evidence="2 6" id="KW-0472">Membrane</keyword>
<keyword evidence="6" id="KW-1133">Transmembrane helix</keyword>
<dbReference type="PANTHER" id="PTHR46876:SF1">
    <property type="entry name" value="LOW-DENSITY LIPOPROTEIN RECEPTOR-RELATED PROTEIN 11"/>
    <property type="match status" value="1"/>
</dbReference>
<feature type="disulfide bond" evidence="5">
    <location>
        <begin position="54"/>
        <end position="69"/>
    </location>
</feature>
<dbReference type="Pfam" id="PF00057">
    <property type="entry name" value="Ldl_recept_a"/>
    <property type="match status" value="1"/>
</dbReference>